<name>A0A6I4VPV7_9BACL</name>
<organism evidence="1 2">
    <name type="scientific">Shimazuella alba</name>
    <dbReference type="NCBI Taxonomy" id="2690964"/>
    <lineage>
        <taxon>Bacteria</taxon>
        <taxon>Bacillati</taxon>
        <taxon>Bacillota</taxon>
        <taxon>Bacilli</taxon>
        <taxon>Bacillales</taxon>
        <taxon>Thermoactinomycetaceae</taxon>
        <taxon>Shimazuella</taxon>
    </lineage>
</organism>
<reference evidence="1 2" key="1">
    <citation type="submission" date="2019-12" db="EMBL/GenBank/DDBJ databases">
        <title>Whole-genome analyses of novel actinobacteria.</title>
        <authorList>
            <person name="Sahin N."/>
            <person name="Saygin H."/>
        </authorList>
    </citation>
    <scope>NUCLEOTIDE SEQUENCE [LARGE SCALE GENOMIC DNA]</scope>
    <source>
        <strain evidence="1 2">KC615</strain>
    </source>
</reference>
<dbReference type="EMBL" id="WUUL01000001">
    <property type="protein sequence ID" value="MXQ52411.1"/>
    <property type="molecule type" value="Genomic_DNA"/>
</dbReference>
<keyword evidence="2" id="KW-1185">Reference proteome</keyword>
<dbReference type="AlphaFoldDB" id="A0A6I4VPV7"/>
<comment type="caution">
    <text evidence="1">The sequence shown here is derived from an EMBL/GenBank/DDBJ whole genome shotgun (WGS) entry which is preliminary data.</text>
</comment>
<gene>
    <name evidence="1" type="ORF">GSM42_01305</name>
</gene>
<dbReference type="RefSeq" id="WP_160799436.1">
    <property type="nucleotide sequence ID" value="NZ_WUUL01000001.1"/>
</dbReference>
<evidence type="ECO:0000313" key="1">
    <source>
        <dbReference type="EMBL" id="MXQ52411.1"/>
    </source>
</evidence>
<sequence>MNDIWYGKTSYENVSAKIDAVTSRNVQVSLDRVVAMDGMQLGVQPTFCMKPTLREFTSQNYTSTI</sequence>
<dbReference type="Proteomes" id="UP000430692">
    <property type="component" value="Unassembled WGS sequence"/>
</dbReference>
<protein>
    <submittedName>
        <fullName evidence="1">Uncharacterized protein</fullName>
    </submittedName>
</protein>
<proteinExistence type="predicted"/>
<evidence type="ECO:0000313" key="2">
    <source>
        <dbReference type="Proteomes" id="UP000430692"/>
    </source>
</evidence>
<accession>A0A6I4VPV7</accession>